<gene>
    <name evidence="2" type="ORF">HMPREF0731_3060</name>
</gene>
<evidence type="ECO:0000256" key="1">
    <source>
        <dbReference type="SAM" id="MobiDB-lite"/>
    </source>
</evidence>
<comment type="caution">
    <text evidence="2">The sequence shown here is derived from an EMBL/GenBank/DDBJ whole genome shotgun (WGS) entry which is preliminary data.</text>
</comment>
<dbReference type="SUPFAM" id="SSF54786">
    <property type="entry name" value="YcfA/nrd intein domain"/>
    <property type="match status" value="1"/>
</dbReference>
<keyword evidence="3" id="KW-1185">Reference proteome</keyword>
<dbReference type="InterPro" id="IPR038570">
    <property type="entry name" value="HicA_sf"/>
</dbReference>
<dbReference type="AlphaFoldDB" id="D5RPP8"/>
<dbReference type="HOGENOM" id="CLU_428178_0_0_5"/>
<name>D5RPP8_9PROT</name>
<protein>
    <submittedName>
        <fullName evidence="2">Uncharacterized protein</fullName>
    </submittedName>
</protein>
<feature type="region of interest" description="Disordered" evidence="1">
    <location>
        <begin position="290"/>
        <end position="315"/>
    </location>
</feature>
<evidence type="ECO:0000313" key="2">
    <source>
        <dbReference type="EMBL" id="EFH10719.1"/>
    </source>
</evidence>
<dbReference type="Proteomes" id="UP000005324">
    <property type="component" value="Unassembled WGS sequence"/>
</dbReference>
<evidence type="ECO:0000313" key="3">
    <source>
        <dbReference type="Proteomes" id="UP000005324"/>
    </source>
</evidence>
<feature type="region of interest" description="Disordered" evidence="1">
    <location>
        <begin position="581"/>
        <end position="602"/>
    </location>
</feature>
<proteinExistence type="predicted"/>
<dbReference type="EMBL" id="ADVL01000639">
    <property type="protein sequence ID" value="EFH10719.1"/>
    <property type="molecule type" value="Genomic_DNA"/>
</dbReference>
<dbReference type="RefSeq" id="WP_007002090.1">
    <property type="nucleotide sequence ID" value="NZ_GG770777.1"/>
</dbReference>
<dbReference type="Gene3D" id="3.30.920.30">
    <property type="entry name" value="Hypothetical protein"/>
    <property type="match status" value="1"/>
</dbReference>
<dbReference type="OrthoDB" id="8880560at2"/>
<sequence length="639" mass="70990">MDAQGKPTALQSWIAPQFGWSLVPDIFVVDVPLSDPDAVEFISTGVREVTVIGNKKILPVLLMMGIGSLQHALMGAVWDRQQLRPSVRRLRNGTKVVAYCWGAFLCPADERLLLLVGRSKSADPSPWLDPDLKAAADAAFQQHCATVAAFEEEMRRQKEKDEALVSKHPEMASVMAKAASLRWPPPRPVVTAECLRAELPVAVTFAVSRGRGTGHLDTLAIKAIAASNAAPSRDGSYIGVVPSDSRPRTRGLVTWTPHNGLPAYPEIRCALQARLPAAFRRPLNNGLARPKLDSTFSSDSAGGLTHGDRDPPENMQELSDIRLDLPDADRQREGLDAERTEVGFDAIAWYQPHHQWTNGTWGIYFDARKLDVLAYSLHQDFMSRGVRVPQGFAAFLAFNLTYAHEMFHARVEATLSWLELTAMQPRFLRYGIGVYDALRETPEWFEEALANWTAWQWFKSDVVQSLVARWTSRQSGVDRIVEAALDLSPPGYRDWRVGAATSAWRTFATQLVTGKPKPGLPRIGLPVESVLLGPLAYDFRPTDVPLRFVGRGVIADVLQSRPASLNVPSRREIERALKHFGHRLDPSGGKGSHEQWTGPDNRAFYLPKRDPVSPGVFKTFLHHLGIDKATYIHGVRPRL</sequence>
<organism evidence="2 3">
    <name type="scientific">Pseudoroseomonas cervicalis ATCC 49957</name>
    <dbReference type="NCBI Taxonomy" id="525371"/>
    <lineage>
        <taxon>Bacteria</taxon>
        <taxon>Pseudomonadati</taxon>
        <taxon>Pseudomonadota</taxon>
        <taxon>Alphaproteobacteria</taxon>
        <taxon>Acetobacterales</taxon>
        <taxon>Roseomonadaceae</taxon>
        <taxon>Roseomonas</taxon>
    </lineage>
</organism>
<accession>D5RPP8</accession>
<reference evidence="2 3" key="1">
    <citation type="submission" date="2010-04" db="EMBL/GenBank/DDBJ databases">
        <authorList>
            <person name="Qin X."/>
            <person name="Bachman B."/>
            <person name="Battles P."/>
            <person name="Bell A."/>
            <person name="Bess C."/>
            <person name="Bickham C."/>
            <person name="Chaboub L."/>
            <person name="Chen D."/>
            <person name="Coyle M."/>
            <person name="Deiros D.R."/>
            <person name="Dinh H."/>
            <person name="Forbes L."/>
            <person name="Fowler G."/>
            <person name="Francisco L."/>
            <person name="Fu Q."/>
            <person name="Gubbala S."/>
            <person name="Hale W."/>
            <person name="Han Y."/>
            <person name="Hemphill L."/>
            <person name="Highlander S.K."/>
            <person name="Hirani K."/>
            <person name="Hogues M."/>
            <person name="Jackson L."/>
            <person name="Jakkamsetti A."/>
            <person name="Javaid M."/>
            <person name="Jiang H."/>
            <person name="Korchina V."/>
            <person name="Kovar C."/>
            <person name="Lara F."/>
            <person name="Lee S."/>
            <person name="Mata R."/>
            <person name="Mathew T."/>
            <person name="Moen C."/>
            <person name="Morales K."/>
            <person name="Munidasa M."/>
            <person name="Nazareth L."/>
            <person name="Ngo R."/>
            <person name="Nguyen L."/>
            <person name="Okwuonu G."/>
            <person name="Ongeri F."/>
            <person name="Patil S."/>
            <person name="Petrosino J."/>
            <person name="Pham C."/>
            <person name="Pham P."/>
            <person name="Pu L.-L."/>
            <person name="Puazo M."/>
            <person name="Raj R."/>
            <person name="Reid J."/>
            <person name="Rouhana J."/>
            <person name="Saada N."/>
            <person name="Shang Y."/>
            <person name="Simmons D."/>
            <person name="Thornton R."/>
            <person name="Warren J."/>
            <person name="Weissenberger G."/>
            <person name="Zhang J."/>
            <person name="Zhang L."/>
            <person name="Zhou C."/>
            <person name="Zhu D."/>
            <person name="Muzny D."/>
            <person name="Worley K."/>
            <person name="Gibbs R."/>
        </authorList>
    </citation>
    <scope>NUCLEOTIDE SEQUENCE [LARGE SCALE GENOMIC DNA]</scope>
    <source>
        <strain evidence="2 3">ATCC 49957</strain>
    </source>
</reference>